<gene>
    <name evidence="2" type="ORF">B0T26DRAFT_750282</name>
</gene>
<keyword evidence="1" id="KW-0812">Transmembrane</keyword>
<reference evidence="2" key="1">
    <citation type="submission" date="2023-06" db="EMBL/GenBank/DDBJ databases">
        <title>Genome-scale phylogeny and comparative genomics of the fungal order Sordariales.</title>
        <authorList>
            <consortium name="Lawrence Berkeley National Laboratory"/>
            <person name="Hensen N."/>
            <person name="Bonometti L."/>
            <person name="Westerberg I."/>
            <person name="Brannstrom I.O."/>
            <person name="Guillou S."/>
            <person name="Cros-Aarteil S."/>
            <person name="Calhoun S."/>
            <person name="Haridas S."/>
            <person name="Kuo A."/>
            <person name="Mondo S."/>
            <person name="Pangilinan J."/>
            <person name="Riley R."/>
            <person name="LaButti K."/>
            <person name="Andreopoulos B."/>
            <person name="Lipzen A."/>
            <person name="Chen C."/>
            <person name="Yanf M."/>
            <person name="Daum C."/>
            <person name="Ng V."/>
            <person name="Clum A."/>
            <person name="Steindorff A."/>
            <person name="Ohm R."/>
            <person name="Martin F."/>
            <person name="Silar P."/>
            <person name="Natvig D."/>
            <person name="Lalanne C."/>
            <person name="Gautier V."/>
            <person name="Ament-velasquez S.L."/>
            <person name="Kruys A."/>
            <person name="Hutchinson M.I."/>
            <person name="Powell A.J."/>
            <person name="Barry K."/>
            <person name="Miller A.N."/>
            <person name="Grigoriev I.V."/>
            <person name="Debuchy R."/>
            <person name="Gladieux P."/>
            <person name="Thoren M.H."/>
            <person name="Johannesson H."/>
        </authorList>
    </citation>
    <scope>NUCLEOTIDE SEQUENCE</scope>
    <source>
        <strain evidence="2">SMH2392-1A</strain>
    </source>
</reference>
<evidence type="ECO:0000256" key="1">
    <source>
        <dbReference type="SAM" id="Phobius"/>
    </source>
</evidence>
<name>A0AA40E0Y1_9PEZI</name>
<dbReference type="Proteomes" id="UP001172101">
    <property type="component" value="Unassembled WGS sequence"/>
</dbReference>
<organism evidence="2 3">
    <name type="scientific">Lasiosphaeria miniovina</name>
    <dbReference type="NCBI Taxonomy" id="1954250"/>
    <lineage>
        <taxon>Eukaryota</taxon>
        <taxon>Fungi</taxon>
        <taxon>Dikarya</taxon>
        <taxon>Ascomycota</taxon>
        <taxon>Pezizomycotina</taxon>
        <taxon>Sordariomycetes</taxon>
        <taxon>Sordariomycetidae</taxon>
        <taxon>Sordariales</taxon>
        <taxon>Lasiosphaeriaceae</taxon>
        <taxon>Lasiosphaeria</taxon>
    </lineage>
</organism>
<dbReference type="GeneID" id="85328471"/>
<dbReference type="RefSeq" id="XP_060298869.1">
    <property type="nucleotide sequence ID" value="XM_060445201.1"/>
</dbReference>
<protein>
    <submittedName>
        <fullName evidence="2">Uncharacterized protein</fullName>
    </submittedName>
</protein>
<feature type="transmembrane region" description="Helical" evidence="1">
    <location>
        <begin position="65"/>
        <end position="85"/>
    </location>
</feature>
<comment type="caution">
    <text evidence="2">The sequence shown here is derived from an EMBL/GenBank/DDBJ whole genome shotgun (WGS) entry which is preliminary data.</text>
</comment>
<dbReference type="EMBL" id="JAUIRO010000003">
    <property type="protein sequence ID" value="KAK0722945.1"/>
    <property type="molecule type" value="Genomic_DNA"/>
</dbReference>
<sequence>MNNYTLRTYALQMTMALGQEQLSDDDDEKEDGAVVVLDVIEDTVELVGCAGFLAAALAHHVDPKITYAGLAVWGVCFVVAQGLGLPKISLWGKMMLSASVV</sequence>
<accession>A0AA40E0Y1</accession>
<keyword evidence="1" id="KW-1133">Transmembrane helix</keyword>
<evidence type="ECO:0000313" key="2">
    <source>
        <dbReference type="EMBL" id="KAK0722945.1"/>
    </source>
</evidence>
<keyword evidence="1" id="KW-0472">Membrane</keyword>
<evidence type="ECO:0000313" key="3">
    <source>
        <dbReference type="Proteomes" id="UP001172101"/>
    </source>
</evidence>
<dbReference type="AlphaFoldDB" id="A0AA40E0Y1"/>
<proteinExistence type="predicted"/>
<keyword evidence="3" id="KW-1185">Reference proteome</keyword>